<proteinExistence type="predicted"/>
<name>W2K5G6_PHYNI</name>
<organism evidence="1">
    <name type="scientific">Phytophthora nicotianae</name>
    <name type="common">Potato buckeye rot agent</name>
    <name type="synonym">Phytophthora parasitica</name>
    <dbReference type="NCBI Taxonomy" id="4792"/>
    <lineage>
        <taxon>Eukaryota</taxon>
        <taxon>Sar</taxon>
        <taxon>Stramenopiles</taxon>
        <taxon>Oomycota</taxon>
        <taxon>Peronosporomycetes</taxon>
        <taxon>Peronosporales</taxon>
        <taxon>Peronosporaceae</taxon>
        <taxon>Phytophthora</taxon>
    </lineage>
</organism>
<dbReference type="AlphaFoldDB" id="W2K5G6"/>
<dbReference type="Proteomes" id="UP000054423">
    <property type="component" value="Unassembled WGS sequence"/>
</dbReference>
<evidence type="ECO:0000313" key="1">
    <source>
        <dbReference type="EMBL" id="ETL80372.1"/>
    </source>
</evidence>
<gene>
    <name evidence="1" type="ORF">L917_19132</name>
</gene>
<reference evidence="1" key="1">
    <citation type="submission" date="2013-11" db="EMBL/GenBank/DDBJ databases">
        <title>The Genome Sequence of Phytophthora parasitica CHvinca01.</title>
        <authorList>
            <consortium name="The Broad Institute Genomics Platform"/>
            <person name="Russ C."/>
            <person name="Tyler B."/>
            <person name="Panabieres F."/>
            <person name="Shan W."/>
            <person name="Tripathy S."/>
            <person name="Grunwald N."/>
            <person name="Machado M."/>
            <person name="Johnson C.S."/>
            <person name="Arredondo F."/>
            <person name="Hong C."/>
            <person name="Coffey M."/>
            <person name="Young S.K."/>
            <person name="Zeng Q."/>
            <person name="Gargeya S."/>
            <person name="Fitzgerald M."/>
            <person name="Abouelleil A."/>
            <person name="Alvarado L."/>
            <person name="Chapman S.B."/>
            <person name="Gainer-Dewar J."/>
            <person name="Goldberg J."/>
            <person name="Griggs A."/>
            <person name="Gujja S."/>
            <person name="Hansen M."/>
            <person name="Howarth C."/>
            <person name="Imamovic A."/>
            <person name="Ireland A."/>
            <person name="Larimer J."/>
            <person name="McCowan C."/>
            <person name="Murphy C."/>
            <person name="Pearson M."/>
            <person name="Poon T.W."/>
            <person name="Priest M."/>
            <person name="Roberts A."/>
            <person name="Saif S."/>
            <person name="Shea T."/>
            <person name="Sykes S."/>
            <person name="Wortman J."/>
            <person name="Nusbaum C."/>
            <person name="Birren B."/>
        </authorList>
    </citation>
    <scope>NUCLEOTIDE SEQUENCE [LARGE SCALE GENOMIC DNA]</scope>
    <source>
        <strain evidence="1">CHvinca01</strain>
    </source>
</reference>
<sequence>MLSNELEALKRLNIPVKRWGSSFRVKVRNKYGRVVYISSFSKGSNRLQASWAILLLQE</sequence>
<accession>W2K5G6</accession>
<protein>
    <submittedName>
        <fullName evidence="1">Uncharacterized protein</fullName>
    </submittedName>
</protein>
<dbReference type="EMBL" id="KI682773">
    <property type="protein sequence ID" value="ETL80372.1"/>
    <property type="molecule type" value="Genomic_DNA"/>
</dbReference>